<sequence length="387" mass="41895">MGGDSCDAGRNSEGSLSVAVSAGPHKRASRQLTRQLTFVDVERSFAMAGENGNPIERGDAANGSNGNGCLANGNSIANGSKNYENDNRKVVIVTGATSGIGLALARHLHSTQNYRVALVGRNIERATKISSSFNDPSSAQFFRCDVASYDSQKEMFLSVWKTWGRIDVCCLNAGIVDVGDLYNFRKNGEVEGKVEDMPDEPDLSATDVCYKGVIYGVRLATHFMRFNSVGSLSGESGTPMPRGRIIVDASIGGVFPHPNYPEYCGAKAAVIHFVRTTAELYKRKEGVWLNVVLPGIVATPIMPQECINAVSEECLTPVSTVIAAHDVFINDQTGEVGKVLEASMDKLCWYELPEPKNGYKTMRPVTVWEPLFKTMHGVESGLDNAMP</sequence>
<name>A0A2G5IA73_CERBT</name>
<evidence type="ECO:0000256" key="4">
    <source>
        <dbReference type="SAM" id="MobiDB-lite"/>
    </source>
</evidence>
<reference evidence="5 7" key="1">
    <citation type="submission" date="2015-10" db="EMBL/GenBank/DDBJ databases">
        <title>The cercosporin biosynthetic gene cluster was horizontally transferred to several fungal lineages and shown to be expanded in Cercospora beticola based on microsynteny with recipient genomes.</title>
        <authorList>
            <person name="De Jonge R."/>
            <person name="Ebert M.K."/>
            <person name="Suttle J.C."/>
            <person name="Jurick Ii W.M."/>
            <person name="Secor G.A."/>
            <person name="Thomma B.P."/>
            <person name="Van De Peer Y."/>
            <person name="Bolton M.D."/>
        </authorList>
    </citation>
    <scope>NUCLEOTIDE SEQUENCE [LARGE SCALE GENOMIC DNA]</scope>
    <source>
        <strain evidence="5 7">09-40</strain>
    </source>
</reference>
<feature type="region of interest" description="Disordered" evidence="4">
    <location>
        <begin position="1"/>
        <end position="30"/>
    </location>
</feature>
<dbReference type="GO" id="GO:0016491">
    <property type="term" value="F:oxidoreductase activity"/>
    <property type="evidence" value="ECO:0007669"/>
    <property type="project" value="UniProtKB-KW"/>
</dbReference>
<dbReference type="OrthoDB" id="5371740at2759"/>
<evidence type="ECO:0000256" key="3">
    <source>
        <dbReference type="ARBA" id="ARBA00023002"/>
    </source>
</evidence>
<dbReference type="Gene3D" id="3.40.50.720">
    <property type="entry name" value="NAD(P)-binding Rossmann-like Domain"/>
    <property type="match status" value="1"/>
</dbReference>
<dbReference type="AlphaFoldDB" id="A0A2G5IA73"/>
<accession>A0A2G5IA73</accession>
<dbReference type="PRINTS" id="PR00081">
    <property type="entry name" value="GDHRDH"/>
</dbReference>
<keyword evidence="8" id="KW-1185">Reference proteome</keyword>
<dbReference type="PROSITE" id="PS00061">
    <property type="entry name" value="ADH_SHORT"/>
    <property type="match status" value="1"/>
</dbReference>
<dbReference type="Proteomes" id="UP000230605">
    <property type="component" value="Chromosome 1"/>
</dbReference>
<dbReference type="EMBL" id="CP134185">
    <property type="protein sequence ID" value="WPA97789.1"/>
    <property type="molecule type" value="Genomic_DNA"/>
</dbReference>
<reference evidence="6 8" key="2">
    <citation type="submission" date="2023-09" db="EMBL/GenBank/DDBJ databases">
        <title>Complete-Gapless Cercospora beticola genome.</title>
        <authorList>
            <person name="Wyatt N.A."/>
            <person name="Spanner R.E."/>
            <person name="Bolton M.D."/>
        </authorList>
    </citation>
    <scope>NUCLEOTIDE SEQUENCE [LARGE SCALE GENOMIC DNA]</scope>
    <source>
        <strain evidence="6">Cb09-40</strain>
    </source>
</reference>
<dbReference type="Proteomes" id="UP001302367">
    <property type="component" value="Chromosome 2"/>
</dbReference>
<dbReference type="InterPro" id="IPR002347">
    <property type="entry name" value="SDR_fam"/>
</dbReference>
<evidence type="ECO:0000256" key="1">
    <source>
        <dbReference type="ARBA" id="ARBA00006484"/>
    </source>
</evidence>
<dbReference type="GO" id="GO:0005737">
    <property type="term" value="C:cytoplasm"/>
    <property type="evidence" value="ECO:0007669"/>
    <property type="project" value="TreeGrafter"/>
</dbReference>
<protein>
    <recommendedName>
        <fullName evidence="9">15-hydroxyprostaglandin dehydrogenase [NAD(+)]</fullName>
    </recommendedName>
</protein>
<evidence type="ECO:0000313" key="7">
    <source>
        <dbReference type="Proteomes" id="UP000230605"/>
    </source>
</evidence>
<dbReference type="SUPFAM" id="SSF51735">
    <property type="entry name" value="NAD(P)-binding Rossmann-fold domains"/>
    <property type="match status" value="1"/>
</dbReference>
<comment type="similarity">
    <text evidence="1">Belongs to the short-chain dehydrogenases/reductases (SDR) family.</text>
</comment>
<dbReference type="InterPro" id="IPR020904">
    <property type="entry name" value="Sc_DH/Rdtase_CS"/>
</dbReference>
<organism evidence="5 7">
    <name type="scientific">Cercospora beticola</name>
    <name type="common">Sugarbeet leaf spot fungus</name>
    <dbReference type="NCBI Taxonomy" id="122368"/>
    <lineage>
        <taxon>Eukaryota</taxon>
        <taxon>Fungi</taxon>
        <taxon>Dikarya</taxon>
        <taxon>Ascomycota</taxon>
        <taxon>Pezizomycotina</taxon>
        <taxon>Dothideomycetes</taxon>
        <taxon>Dothideomycetidae</taxon>
        <taxon>Mycosphaerellales</taxon>
        <taxon>Mycosphaerellaceae</taxon>
        <taxon>Cercospora</taxon>
    </lineage>
</organism>
<dbReference type="PANTHER" id="PTHR44229:SF4">
    <property type="entry name" value="15-HYDROXYPROSTAGLANDIN DEHYDROGENASE [NAD(+)]"/>
    <property type="match status" value="1"/>
</dbReference>
<dbReference type="Pfam" id="PF00106">
    <property type="entry name" value="adh_short"/>
    <property type="match status" value="1"/>
</dbReference>
<gene>
    <name evidence="5" type="ORF">CB0940_02087</name>
    <name evidence="6" type="ORF">RHO25_002400</name>
</gene>
<dbReference type="EMBL" id="LKMD01000100">
    <property type="protein sequence ID" value="PIB01444.1"/>
    <property type="molecule type" value="Genomic_DNA"/>
</dbReference>
<evidence type="ECO:0000313" key="6">
    <source>
        <dbReference type="EMBL" id="WPA97789.1"/>
    </source>
</evidence>
<evidence type="ECO:0000313" key="5">
    <source>
        <dbReference type="EMBL" id="PIB01444.1"/>
    </source>
</evidence>
<proteinExistence type="inferred from homology"/>
<dbReference type="PANTHER" id="PTHR44229">
    <property type="entry name" value="15-HYDROXYPROSTAGLANDIN DEHYDROGENASE [NAD(+)]"/>
    <property type="match status" value="1"/>
</dbReference>
<evidence type="ECO:0000256" key="2">
    <source>
        <dbReference type="ARBA" id="ARBA00022857"/>
    </source>
</evidence>
<keyword evidence="2" id="KW-0521">NADP</keyword>
<keyword evidence="3" id="KW-0560">Oxidoreductase</keyword>
<evidence type="ECO:0000313" key="8">
    <source>
        <dbReference type="Proteomes" id="UP001302367"/>
    </source>
</evidence>
<dbReference type="InterPro" id="IPR036291">
    <property type="entry name" value="NAD(P)-bd_dom_sf"/>
</dbReference>
<evidence type="ECO:0008006" key="9">
    <source>
        <dbReference type="Google" id="ProtNLM"/>
    </source>
</evidence>